<reference evidence="1" key="1">
    <citation type="journal article" date="2014" name="Int. J. Syst. Evol. Microbiol.">
        <title>Complete genome sequence of Corynebacterium casei LMG S-19264T (=DSM 44701T), isolated from a smear-ripened cheese.</title>
        <authorList>
            <consortium name="US DOE Joint Genome Institute (JGI-PGF)"/>
            <person name="Walter F."/>
            <person name="Albersmeier A."/>
            <person name="Kalinowski J."/>
            <person name="Ruckert C."/>
        </authorList>
    </citation>
    <scope>NUCLEOTIDE SEQUENCE</scope>
    <source>
        <strain evidence="1">CGMCC 1.16067</strain>
    </source>
</reference>
<reference evidence="1" key="2">
    <citation type="submission" date="2020-09" db="EMBL/GenBank/DDBJ databases">
        <authorList>
            <person name="Sun Q."/>
            <person name="Zhou Y."/>
        </authorList>
    </citation>
    <scope>NUCLEOTIDE SEQUENCE</scope>
    <source>
        <strain evidence="1">CGMCC 1.16067</strain>
    </source>
</reference>
<dbReference type="EMBL" id="BMKQ01000001">
    <property type="protein sequence ID" value="GGF44071.1"/>
    <property type="molecule type" value="Genomic_DNA"/>
</dbReference>
<organism evidence="1 2">
    <name type="scientific">Marmoricola endophyticus</name>
    <dbReference type="NCBI Taxonomy" id="2040280"/>
    <lineage>
        <taxon>Bacteria</taxon>
        <taxon>Bacillati</taxon>
        <taxon>Actinomycetota</taxon>
        <taxon>Actinomycetes</taxon>
        <taxon>Propionibacteriales</taxon>
        <taxon>Nocardioidaceae</taxon>
        <taxon>Marmoricola</taxon>
    </lineage>
</organism>
<sequence>MAEDSATAASRTIARSTDCTYEVRTADVATPEATSGPPDKACDIVTPT</sequence>
<protein>
    <submittedName>
        <fullName evidence="1">Uncharacterized protein</fullName>
    </submittedName>
</protein>
<dbReference type="AlphaFoldDB" id="A0A917F517"/>
<evidence type="ECO:0000313" key="1">
    <source>
        <dbReference type="EMBL" id="GGF44071.1"/>
    </source>
</evidence>
<name>A0A917F517_9ACTN</name>
<dbReference type="Proteomes" id="UP000649179">
    <property type="component" value="Unassembled WGS sequence"/>
</dbReference>
<gene>
    <name evidence="1" type="ORF">GCM10011519_17360</name>
</gene>
<comment type="caution">
    <text evidence="1">The sequence shown here is derived from an EMBL/GenBank/DDBJ whole genome shotgun (WGS) entry which is preliminary data.</text>
</comment>
<proteinExistence type="predicted"/>
<accession>A0A917F517</accession>
<evidence type="ECO:0000313" key="2">
    <source>
        <dbReference type="Proteomes" id="UP000649179"/>
    </source>
</evidence>
<keyword evidence="2" id="KW-1185">Reference proteome</keyword>